<comment type="caution">
    <text evidence="3">The sequence shown here is derived from an EMBL/GenBank/DDBJ whole genome shotgun (WGS) entry which is preliminary data.</text>
</comment>
<dbReference type="Pfam" id="PF24476">
    <property type="entry name" value="DUF7580"/>
    <property type="match status" value="1"/>
</dbReference>
<dbReference type="InterPro" id="IPR056002">
    <property type="entry name" value="DUF7580"/>
</dbReference>
<feature type="region of interest" description="Disordered" evidence="1">
    <location>
        <begin position="242"/>
        <end position="262"/>
    </location>
</feature>
<sequence length="312" mass="34357">MSRTVSLSALFNRQQELLRGESVLPLKGKRVLAVTLASALLPFLETPWLQFSFNHSNIQFFEPRQAGELPDITKPFLALEHVPTVSARGADTRGSSGASKHMVHPNASVLALGILLCELHYCTPVELMAKDPHVATNVNDDLYTCLDNLQSLEDDAGVDYYLATKACLTGEYYPLGQHTDFEDVSVQRLFYQNVVRRLEAVIFKAWGILLEDLGSFDSRQNTSCWGSIGREVVRLHTGKVDSPVEKHTPRAGPHRSMSDTAPLGYAPVHSDVVLRMSAQPSSGSQAHGHLADSSEKSLYFFDASHQKGPGQK</sequence>
<name>A0A9W9BPH6_9HYPO</name>
<feature type="domain" description="DUF7580" evidence="2">
    <location>
        <begin position="4"/>
        <end position="200"/>
    </location>
</feature>
<evidence type="ECO:0000313" key="3">
    <source>
        <dbReference type="EMBL" id="KAJ4319576.1"/>
    </source>
</evidence>
<evidence type="ECO:0000256" key="1">
    <source>
        <dbReference type="SAM" id="MobiDB-lite"/>
    </source>
</evidence>
<dbReference type="PANTHER" id="PTHR35186">
    <property type="entry name" value="ANK_REP_REGION DOMAIN-CONTAINING PROTEIN"/>
    <property type="match status" value="1"/>
</dbReference>
<accession>A0A9W9BPH6</accession>
<dbReference type="Proteomes" id="UP001140502">
    <property type="component" value="Unassembled WGS sequence"/>
</dbReference>
<evidence type="ECO:0000259" key="2">
    <source>
        <dbReference type="Pfam" id="PF24476"/>
    </source>
</evidence>
<organism evidence="3 4">
    <name type="scientific">Fusarium piperis</name>
    <dbReference type="NCBI Taxonomy" id="1435070"/>
    <lineage>
        <taxon>Eukaryota</taxon>
        <taxon>Fungi</taxon>
        <taxon>Dikarya</taxon>
        <taxon>Ascomycota</taxon>
        <taxon>Pezizomycotina</taxon>
        <taxon>Sordariomycetes</taxon>
        <taxon>Hypocreomycetidae</taxon>
        <taxon>Hypocreales</taxon>
        <taxon>Nectriaceae</taxon>
        <taxon>Fusarium</taxon>
        <taxon>Fusarium solani species complex</taxon>
    </lineage>
</organism>
<dbReference type="OrthoDB" id="206201at2759"/>
<dbReference type="AlphaFoldDB" id="A0A9W9BPH6"/>
<dbReference type="EMBL" id="JAPEUR010000122">
    <property type="protein sequence ID" value="KAJ4319576.1"/>
    <property type="molecule type" value="Genomic_DNA"/>
</dbReference>
<gene>
    <name evidence="3" type="ORF">N0V84_006306</name>
</gene>
<dbReference type="PANTHER" id="PTHR35186:SF4">
    <property type="entry name" value="PRION-INHIBITION AND PROPAGATION HELO DOMAIN-CONTAINING PROTEIN"/>
    <property type="match status" value="1"/>
</dbReference>
<keyword evidence="4" id="KW-1185">Reference proteome</keyword>
<proteinExistence type="predicted"/>
<evidence type="ECO:0000313" key="4">
    <source>
        <dbReference type="Proteomes" id="UP001140502"/>
    </source>
</evidence>
<protein>
    <recommendedName>
        <fullName evidence="2">DUF7580 domain-containing protein</fullName>
    </recommendedName>
</protein>
<reference evidence="3" key="1">
    <citation type="submission" date="2022-10" db="EMBL/GenBank/DDBJ databases">
        <title>Tapping the CABI collections for fungal endophytes: first genome assemblies for Collariella, Neodidymelliopsis, Ascochyta clinopodiicola, Didymella pomorum, Didymosphaeria variabile, Neocosmospora piperis and Neocucurbitaria cava.</title>
        <authorList>
            <person name="Hill R."/>
        </authorList>
    </citation>
    <scope>NUCLEOTIDE SEQUENCE</scope>
    <source>
        <strain evidence="3">IMI 366586</strain>
    </source>
</reference>